<dbReference type="EC" id="1.5.1.3" evidence="2"/>
<dbReference type="PROSITE" id="PS00075">
    <property type="entry name" value="DHFR_1"/>
    <property type="match status" value="1"/>
</dbReference>
<keyword evidence="5" id="KW-0560">Oxidoreductase</keyword>
<dbReference type="Pfam" id="PF00186">
    <property type="entry name" value="DHFR_1"/>
    <property type="match status" value="1"/>
</dbReference>
<accession>A0ABR0B4U7</accession>
<reference evidence="9 10" key="1">
    <citation type="journal article" date="2023" name="Nucleic Acids Res.">
        <title>The hologenome of Daphnia magna reveals possible DNA methylation and microbiome-mediated evolution of the host genome.</title>
        <authorList>
            <person name="Chaturvedi A."/>
            <person name="Li X."/>
            <person name="Dhandapani V."/>
            <person name="Marshall H."/>
            <person name="Kissane S."/>
            <person name="Cuenca-Cambronero M."/>
            <person name="Asole G."/>
            <person name="Calvet F."/>
            <person name="Ruiz-Romero M."/>
            <person name="Marangio P."/>
            <person name="Guigo R."/>
            <person name="Rago D."/>
            <person name="Mirbahai L."/>
            <person name="Eastwood N."/>
            <person name="Colbourne J.K."/>
            <person name="Zhou J."/>
            <person name="Mallon E."/>
            <person name="Orsini L."/>
        </authorList>
    </citation>
    <scope>NUCLEOTIDE SEQUENCE [LARGE SCALE GENOMIC DNA]</scope>
    <source>
        <strain evidence="9">LRV0_1</strain>
    </source>
</reference>
<dbReference type="Proteomes" id="UP001234178">
    <property type="component" value="Unassembled WGS sequence"/>
</dbReference>
<dbReference type="CDD" id="cd00209">
    <property type="entry name" value="DHFR"/>
    <property type="match status" value="1"/>
</dbReference>
<proteinExistence type="inferred from homology"/>
<comment type="caution">
    <text evidence="9">The sequence shown here is derived from an EMBL/GenBank/DDBJ whole genome shotgun (WGS) entry which is preliminary data.</text>
</comment>
<evidence type="ECO:0000256" key="4">
    <source>
        <dbReference type="ARBA" id="ARBA00022857"/>
    </source>
</evidence>
<keyword evidence="10" id="KW-1185">Reference proteome</keyword>
<dbReference type="InterPro" id="IPR001796">
    <property type="entry name" value="DHFR_dom"/>
</dbReference>
<dbReference type="InterPro" id="IPR024072">
    <property type="entry name" value="DHFR-like_dom_sf"/>
</dbReference>
<dbReference type="EMBL" id="JAOYFB010000040">
    <property type="protein sequence ID" value="KAK4036674.1"/>
    <property type="molecule type" value="Genomic_DNA"/>
</dbReference>
<organism evidence="9 10">
    <name type="scientific">Daphnia magna</name>
    <dbReference type="NCBI Taxonomy" id="35525"/>
    <lineage>
        <taxon>Eukaryota</taxon>
        <taxon>Metazoa</taxon>
        <taxon>Ecdysozoa</taxon>
        <taxon>Arthropoda</taxon>
        <taxon>Crustacea</taxon>
        <taxon>Branchiopoda</taxon>
        <taxon>Diplostraca</taxon>
        <taxon>Cladocera</taxon>
        <taxon>Anomopoda</taxon>
        <taxon>Daphniidae</taxon>
        <taxon>Daphnia</taxon>
    </lineage>
</organism>
<keyword evidence="4" id="KW-0521">NADP</keyword>
<evidence type="ECO:0000256" key="7">
    <source>
        <dbReference type="RuleBase" id="RU004474"/>
    </source>
</evidence>
<dbReference type="Gene3D" id="3.40.430.10">
    <property type="entry name" value="Dihydrofolate Reductase, subunit A"/>
    <property type="match status" value="1"/>
</dbReference>
<evidence type="ECO:0000313" key="10">
    <source>
        <dbReference type="Proteomes" id="UP001234178"/>
    </source>
</evidence>
<sequence length="224" mass="25326">MSIGVAYPRLELIVACDQALGIGKDGTLPWNLPSEFAYFLRMTQNRQGNGDKVHVSIFGRANWESIAKTIGSMDNNPWKDTISFILSRSMTNQVLPKDVYVCSSFQEIIDHLHKPEIKERVDRVWVHGGVSVYKEALGSPHFYRLYKTVIEATYPADVFFPRVDETRLTLVHDPDVLQGVQRENDVDFQVFVFQSTGVNPLAAKLYGVKGSNKLIFLLSQFPTS</sequence>
<evidence type="ECO:0000256" key="1">
    <source>
        <dbReference type="ARBA" id="ARBA00004903"/>
    </source>
</evidence>
<dbReference type="PROSITE" id="PS51330">
    <property type="entry name" value="DHFR_2"/>
    <property type="match status" value="1"/>
</dbReference>
<dbReference type="PANTHER" id="PTHR48069:SF3">
    <property type="entry name" value="DIHYDROFOLATE REDUCTASE"/>
    <property type="match status" value="1"/>
</dbReference>
<dbReference type="PANTHER" id="PTHR48069">
    <property type="entry name" value="DIHYDROFOLATE REDUCTASE"/>
    <property type="match status" value="1"/>
</dbReference>
<evidence type="ECO:0000256" key="3">
    <source>
        <dbReference type="ARBA" id="ARBA00022563"/>
    </source>
</evidence>
<dbReference type="InterPro" id="IPR017925">
    <property type="entry name" value="DHFR_CS"/>
</dbReference>
<comment type="pathway">
    <text evidence="1">Cofactor biosynthesis; tetrahydrofolate biosynthesis; 5,6,7,8-tetrahydrofolate from 7,8-dihydrofolate: step 1/1.</text>
</comment>
<feature type="domain" description="DHFR" evidence="8">
    <location>
        <begin position="9"/>
        <end position="195"/>
    </location>
</feature>
<keyword evidence="3" id="KW-0554">One-carbon metabolism</keyword>
<comment type="catalytic activity">
    <reaction evidence="6">
        <text>(6S)-5,6,7,8-tetrahydrofolate + NADP(+) = 7,8-dihydrofolate + NADPH + H(+)</text>
        <dbReference type="Rhea" id="RHEA:15009"/>
        <dbReference type="ChEBI" id="CHEBI:15378"/>
        <dbReference type="ChEBI" id="CHEBI:57451"/>
        <dbReference type="ChEBI" id="CHEBI:57453"/>
        <dbReference type="ChEBI" id="CHEBI:57783"/>
        <dbReference type="ChEBI" id="CHEBI:58349"/>
        <dbReference type="EC" id="1.5.1.3"/>
    </reaction>
</comment>
<evidence type="ECO:0000256" key="2">
    <source>
        <dbReference type="ARBA" id="ARBA00012856"/>
    </source>
</evidence>
<protein>
    <recommendedName>
        <fullName evidence="2">dihydrofolate reductase</fullName>
        <ecNumber evidence="2">1.5.1.3</ecNumber>
    </recommendedName>
</protein>
<comment type="similarity">
    <text evidence="7">Belongs to the dihydrofolate reductase family.</text>
</comment>
<name>A0ABR0B4U7_9CRUS</name>
<dbReference type="SUPFAM" id="SSF53597">
    <property type="entry name" value="Dihydrofolate reductase-like"/>
    <property type="match status" value="1"/>
</dbReference>
<dbReference type="PRINTS" id="PR00070">
    <property type="entry name" value="DHFR"/>
</dbReference>
<dbReference type="InterPro" id="IPR012259">
    <property type="entry name" value="DHFR"/>
</dbReference>
<evidence type="ECO:0000259" key="8">
    <source>
        <dbReference type="PROSITE" id="PS51330"/>
    </source>
</evidence>
<evidence type="ECO:0000256" key="5">
    <source>
        <dbReference type="ARBA" id="ARBA00023002"/>
    </source>
</evidence>
<gene>
    <name evidence="9" type="ORF">OUZ56_028718</name>
</gene>
<evidence type="ECO:0000313" key="9">
    <source>
        <dbReference type="EMBL" id="KAK4036674.1"/>
    </source>
</evidence>
<evidence type="ECO:0000256" key="6">
    <source>
        <dbReference type="ARBA" id="ARBA00048873"/>
    </source>
</evidence>